<dbReference type="GO" id="GO:0016787">
    <property type="term" value="F:hydrolase activity"/>
    <property type="evidence" value="ECO:0007669"/>
    <property type="project" value="UniProtKB-KW"/>
</dbReference>
<evidence type="ECO:0000313" key="4">
    <source>
        <dbReference type="Proteomes" id="UP001501509"/>
    </source>
</evidence>
<keyword evidence="4" id="KW-1185">Reference proteome</keyword>
<dbReference type="PANTHER" id="PTHR43329">
    <property type="entry name" value="EPOXIDE HYDROLASE"/>
    <property type="match status" value="1"/>
</dbReference>
<dbReference type="RefSeq" id="WP_344547526.1">
    <property type="nucleotide sequence ID" value="NZ_BAAATD010000014.1"/>
</dbReference>
<evidence type="ECO:0000256" key="1">
    <source>
        <dbReference type="ARBA" id="ARBA00022801"/>
    </source>
</evidence>
<comment type="caution">
    <text evidence="3">The sequence shown here is derived from an EMBL/GenBank/DDBJ whole genome shotgun (WGS) entry which is preliminary data.</text>
</comment>
<evidence type="ECO:0000313" key="3">
    <source>
        <dbReference type="EMBL" id="GAA2628934.1"/>
    </source>
</evidence>
<proteinExistence type="predicted"/>
<reference evidence="4" key="1">
    <citation type="journal article" date="2019" name="Int. J. Syst. Evol. Microbiol.">
        <title>The Global Catalogue of Microorganisms (GCM) 10K type strain sequencing project: providing services to taxonomists for standard genome sequencing and annotation.</title>
        <authorList>
            <consortium name="The Broad Institute Genomics Platform"/>
            <consortium name="The Broad Institute Genome Sequencing Center for Infectious Disease"/>
            <person name="Wu L."/>
            <person name="Ma J."/>
        </authorList>
    </citation>
    <scope>NUCLEOTIDE SEQUENCE [LARGE SCALE GENOMIC DNA]</scope>
    <source>
        <strain evidence="4">JCM 6833</strain>
    </source>
</reference>
<sequence length="304" mass="34125">MVEVARTAELDIGYVVTGPEPGRSLVAVHGWPDDVHCWDGVVPFWHEAGYRVYRPYLRGFGPTRFRAADKMRSGQIGALGHDLAAFLEALELDRVLVVGHDWGARAGYVVGALFPERVAALVALSAGYATNRPDAPLSWPLVHAYWYEWFVATERGRRAMRDDRRSFSRYLWESWAPGWSFSDEEFEQAAVAWDNDDWPPITVHAYLHRWGEAAGDEAYDDIEQRLSDPPPVRVPTLVVHGAQDGDNLPETTEGKQELFAAGYERVVLPEVGHFPPREVPDKVAELTLRHAKAAEASLHSSETR</sequence>
<dbReference type="PRINTS" id="PR00412">
    <property type="entry name" value="EPOXHYDRLASE"/>
</dbReference>
<dbReference type="InterPro" id="IPR029058">
    <property type="entry name" value="AB_hydrolase_fold"/>
</dbReference>
<protein>
    <submittedName>
        <fullName evidence="3">Alpha/beta hydrolase</fullName>
    </submittedName>
</protein>
<feature type="domain" description="AB hydrolase-1" evidence="2">
    <location>
        <begin position="25"/>
        <end position="275"/>
    </location>
</feature>
<keyword evidence="1 3" id="KW-0378">Hydrolase</keyword>
<name>A0ABP6D0G1_9ACTN</name>
<dbReference type="Proteomes" id="UP001501509">
    <property type="component" value="Unassembled WGS sequence"/>
</dbReference>
<accession>A0ABP6D0G1</accession>
<gene>
    <name evidence="3" type="ORF">GCM10010411_77990</name>
</gene>
<dbReference type="EMBL" id="BAAATD010000014">
    <property type="protein sequence ID" value="GAA2628934.1"/>
    <property type="molecule type" value="Genomic_DNA"/>
</dbReference>
<dbReference type="InterPro" id="IPR000073">
    <property type="entry name" value="AB_hydrolase_1"/>
</dbReference>
<dbReference type="InterPro" id="IPR000639">
    <property type="entry name" value="Epox_hydrolase-like"/>
</dbReference>
<dbReference type="SUPFAM" id="SSF53474">
    <property type="entry name" value="alpha/beta-Hydrolases"/>
    <property type="match status" value="1"/>
</dbReference>
<evidence type="ECO:0000259" key="2">
    <source>
        <dbReference type="Pfam" id="PF00561"/>
    </source>
</evidence>
<dbReference type="Pfam" id="PF00561">
    <property type="entry name" value="Abhydrolase_1"/>
    <property type="match status" value="1"/>
</dbReference>
<organism evidence="3 4">
    <name type="scientific">Actinomadura fulvescens</name>
    <dbReference type="NCBI Taxonomy" id="46160"/>
    <lineage>
        <taxon>Bacteria</taxon>
        <taxon>Bacillati</taxon>
        <taxon>Actinomycetota</taxon>
        <taxon>Actinomycetes</taxon>
        <taxon>Streptosporangiales</taxon>
        <taxon>Thermomonosporaceae</taxon>
        <taxon>Actinomadura</taxon>
    </lineage>
</organism>
<dbReference type="Gene3D" id="3.40.50.1820">
    <property type="entry name" value="alpha/beta hydrolase"/>
    <property type="match status" value="1"/>
</dbReference>